<comment type="caution">
    <text evidence="4">The sequence shown here is derived from an EMBL/GenBank/DDBJ whole genome shotgun (WGS) entry which is preliminary data.</text>
</comment>
<sequence>MGTTANTGQSTWEQIHGGVRETERLIGQKNYNLAMVKARQTLEYMVKCLCERYGILETGLLEMIDALYSAGKISKTTCEHYHKIRTIGNKAIHEGDNSAYNANQAHHLLSQEVYTFANDYNDTKKSTRASRSAAPTPASSRLRGNSRHSSASSGNGKPAGTRSGSSEGRRPRAYAGGPSFEFRSIIKPVLLIIIIILLLLIIKMIRPATDAKPDSTAAVSTESLAPETEAETVAAESTVYRTTDTVNVRPEPSTDTDRIGVLAPDTDVEYLRDYDEKWAVISYNGQEAYVSRDFIRQVSQ</sequence>
<evidence type="ECO:0000256" key="2">
    <source>
        <dbReference type="SAM" id="Phobius"/>
    </source>
</evidence>
<protein>
    <submittedName>
        <fullName evidence="4">N-acetylmuramoyl-L-alanine amidase</fullName>
    </submittedName>
</protein>
<dbReference type="Proteomes" id="UP000241048">
    <property type="component" value="Unassembled WGS sequence"/>
</dbReference>
<reference evidence="4 5" key="1">
    <citation type="submission" date="2018-03" db="EMBL/GenBank/DDBJ databases">
        <title>Lachnoclostridium SNUG30386 gen.nov., sp.nov., isolated from human faeces.</title>
        <authorList>
            <person name="Seo B."/>
            <person name="Jeon K."/>
            <person name="Ko G."/>
        </authorList>
    </citation>
    <scope>NUCLEOTIDE SEQUENCE [LARGE SCALE GENOMIC DNA]</scope>
    <source>
        <strain evidence="4 5">SNUG30386</strain>
    </source>
</reference>
<feature type="region of interest" description="Disordered" evidence="1">
    <location>
        <begin position="212"/>
        <end position="235"/>
    </location>
</feature>
<evidence type="ECO:0000313" key="5">
    <source>
        <dbReference type="Proteomes" id="UP000241048"/>
    </source>
</evidence>
<feature type="domain" description="SH3b" evidence="3">
    <location>
        <begin position="235"/>
        <end position="298"/>
    </location>
</feature>
<accession>A0A2T3FRK2</accession>
<dbReference type="RefSeq" id="WP_107000921.1">
    <property type="nucleotide sequence ID" value="NZ_DBFVRN010000031.1"/>
</dbReference>
<dbReference type="EMBL" id="PYLO01000002">
    <property type="protein sequence ID" value="PST37894.1"/>
    <property type="molecule type" value="Genomic_DNA"/>
</dbReference>
<name>A0A2T3FRK2_9CLOT</name>
<feature type="region of interest" description="Disordered" evidence="1">
    <location>
        <begin position="125"/>
        <end position="172"/>
    </location>
</feature>
<dbReference type="Gene3D" id="2.30.30.40">
    <property type="entry name" value="SH3 Domains"/>
    <property type="match status" value="1"/>
</dbReference>
<evidence type="ECO:0000313" key="4">
    <source>
        <dbReference type="EMBL" id="PST37894.1"/>
    </source>
</evidence>
<evidence type="ECO:0000259" key="3">
    <source>
        <dbReference type="SMART" id="SM00287"/>
    </source>
</evidence>
<evidence type="ECO:0000256" key="1">
    <source>
        <dbReference type="SAM" id="MobiDB-lite"/>
    </source>
</evidence>
<feature type="compositionally biased region" description="Low complexity" evidence="1">
    <location>
        <begin position="129"/>
        <end position="141"/>
    </location>
</feature>
<keyword evidence="2" id="KW-1133">Transmembrane helix</keyword>
<dbReference type="AlphaFoldDB" id="A0A2T3FRK2"/>
<proteinExistence type="predicted"/>
<dbReference type="InterPro" id="IPR025285">
    <property type="entry name" value="DUF4145"/>
</dbReference>
<gene>
    <name evidence="4" type="ORF">C7U56_08540</name>
</gene>
<feature type="compositionally biased region" description="Low complexity" evidence="1">
    <location>
        <begin position="225"/>
        <end position="235"/>
    </location>
</feature>
<dbReference type="Pfam" id="PF13643">
    <property type="entry name" value="DUF4145"/>
    <property type="match status" value="1"/>
</dbReference>
<keyword evidence="2" id="KW-0472">Membrane</keyword>
<feature type="transmembrane region" description="Helical" evidence="2">
    <location>
        <begin position="185"/>
        <end position="202"/>
    </location>
</feature>
<keyword evidence="2" id="KW-0812">Transmembrane</keyword>
<dbReference type="Pfam" id="PF08239">
    <property type="entry name" value="SH3_3"/>
    <property type="match status" value="1"/>
</dbReference>
<keyword evidence="5" id="KW-1185">Reference proteome</keyword>
<organism evidence="4 5">
    <name type="scientific">Clostridium fessum</name>
    <dbReference type="NCBI Taxonomy" id="2126740"/>
    <lineage>
        <taxon>Bacteria</taxon>
        <taxon>Bacillati</taxon>
        <taxon>Bacillota</taxon>
        <taxon>Clostridia</taxon>
        <taxon>Eubacteriales</taxon>
        <taxon>Clostridiaceae</taxon>
        <taxon>Clostridium</taxon>
    </lineage>
</organism>
<dbReference type="SMART" id="SM00287">
    <property type="entry name" value="SH3b"/>
    <property type="match status" value="1"/>
</dbReference>
<dbReference type="InterPro" id="IPR003646">
    <property type="entry name" value="SH3-like_bac-type"/>
</dbReference>